<gene>
    <name evidence="1" type="ORF">ROA7023_03592</name>
</gene>
<dbReference type="EMBL" id="FWFZ01000026">
    <property type="protein sequence ID" value="SLN72355.1"/>
    <property type="molecule type" value="Genomic_DNA"/>
</dbReference>
<reference evidence="1 2" key="1">
    <citation type="submission" date="2017-03" db="EMBL/GenBank/DDBJ databases">
        <authorList>
            <person name="Afonso C.L."/>
            <person name="Miller P.J."/>
            <person name="Scott M.A."/>
            <person name="Spackman E."/>
            <person name="Goraichik I."/>
            <person name="Dimitrov K.M."/>
            <person name="Suarez D.L."/>
            <person name="Swayne D.E."/>
        </authorList>
    </citation>
    <scope>NUCLEOTIDE SEQUENCE [LARGE SCALE GENOMIC DNA]</scope>
    <source>
        <strain evidence="1 2">CECT 7023</strain>
    </source>
</reference>
<dbReference type="AlphaFoldDB" id="A0A1Y5TU46"/>
<protein>
    <recommendedName>
        <fullName evidence="3">DUF1150 domain-containing protein</fullName>
    </recommendedName>
</protein>
<proteinExistence type="predicted"/>
<dbReference type="InterPro" id="IPR009531">
    <property type="entry name" value="DUF1150"/>
</dbReference>
<dbReference type="OrthoDB" id="7205167at2"/>
<dbReference type="Pfam" id="PF06620">
    <property type="entry name" value="DUF1150"/>
    <property type="match status" value="1"/>
</dbReference>
<dbReference type="Proteomes" id="UP000193900">
    <property type="component" value="Unassembled WGS sequence"/>
</dbReference>
<evidence type="ECO:0008006" key="3">
    <source>
        <dbReference type="Google" id="ProtNLM"/>
    </source>
</evidence>
<evidence type="ECO:0000313" key="2">
    <source>
        <dbReference type="Proteomes" id="UP000193900"/>
    </source>
</evidence>
<sequence>MNTKLNFDQQDGNLVYVKPVAVADLPQEVQEKAEGLTQIFAVHNAEGEQLALVADKNLAFELARQHDMSPMTVH</sequence>
<keyword evidence="2" id="KW-1185">Reference proteome</keyword>
<name>A0A1Y5TU46_9RHOB</name>
<dbReference type="RefSeq" id="WP_085880364.1">
    <property type="nucleotide sequence ID" value="NZ_FWFZ01000026.1"/>
</dbReference>
<organism evidence="1 2">
    <name type="scientific">Roseisalinus antarcticus</name>
    <dbReference type="NCBI Taxonomy" id="254357"/>
    <lineage>
        <taxon>Bacteria</taxon>
        <taxon>Pseudomonadati</taxon>
        <taxon>Pseudomonadota</taxon>
        <taxon>Alphaproteobacteria</taxon>
        <taxon>Rhodobacterales</taxon>
        <taxon>Roseobacteraceae</taxon>
        <taxon>Roseisalinus</taxon>
    </lineage>
</organism>
<evidence type="ECO:0000313" key="1">
    <source>
        <dbReference type="EMBL" id="SLN72355.1"/>
    </source>
</evidence>
<accession>A0A1Y5TU46</accession>